<name>A0A0B7K6J1_BIOOC</name>
<keyword evidence="1" id="KW-0521">NADP</keyword>
<dbReference type="AlphaFoldDB" id="A0A0B7K6J1"/>
<gene>
    <name evidence="4" type="ORF">BN869_000008827_1</name>
</gene>
<accession>A0A0B7K6J1</accession>
<sequence length="336" mass="36275">MAPQKYAKDQPSGFTNRIERVAIVGAGGDGVGSHMAKALLATGKHSVTAISRVGSKNTLPEGINIARVNYDDESSLVSALKGQQFLIITLSVMAPQETQGKLIAAAAKAGVAWVMPNCTGPDFINESLAKENLIGAGVRASTDAIEKAGVSSWIALVCGFWYGHSLALGEGWFGFDFPNRKVTMIDDGKTRINTSTLEQCGRAIASLLSLKELPDDASDTAPTISQWRNQPVYISSFLASQRDMLDSVHKALGTKDADWEIKYEPSEARYKKGLELLKSGSHLGFGICMYTRTFYPNGDGNFQDKLSNEALGLHEEKLDDATVNAIKLVDSGYSYR</sequence>
<dbReference type="PANTHER" id="PTHR47706">
    <property type="entry name" value="NMRA-LIKE FAMILY PROTEIN"/>
    <property type="match status" value="1"/>
</dbReference>
<evidence type="ECO:0000259" key="3">
    <source>
        <dbReference type="Pfam" id="PF05368"/>
    </source>
</evidence>
<dbReference type="InterPro" id="IPR051609">
    <property type="entry name" value="NmrA/Isoflavone_reductase-like"/>
</dbReference>
<dbReference type="EMBL" id="CDPU01000030">
    <property type="protein sequence ID" value="CEO52769.1"/>
    <property type="molecule type" value="Genomic_DNA"/>
</dbReference>
<evidence type="ECO:0000256" key="2">
    <source>
        <dbReference type="ARBA" id="ARBA00023002"/>
    </source>
</evidence>
<reference evidence="4" key="1">
    <citation type="submission" date="2015-01" db="EMBL/GenBank/DDBJ databases">
        <authorList>
            <person name="Durling Mikael"/>
        </authorList>
    </citation>
    <scope>NUCLEOTIDE SEQUENCE</scope>
</reference>
<protein>
    <recommendedName>
        <fullName evidence="3">NmrA-like domain-containing protein</fullName>
    </recommendedName>
</protein>
<dbReference type="InterPro" id="IPR008030">
    <property type="entry name" value="NmrA-like"/>
</dbReference>
<evidence type="ECO:0000256" key="1">
    <source>
        <dbReference type="ARBA" id="ARBA00022857"/>
    </source>
</evidence>
<dbReference type="InterPro" id="IPR036291">
    <property type="entry name" value="NAD(P)-bd_dom_sf"/>
</dbReference>
<feature type="domain" description="NmrA-like" evidence="3">
    <location>
        <begin position="20"/>
        <end position="122"/>
    </location>
</feature>
<keyword evidence="2" id="KW-0560">Oxidoreductase</keyword>
<dbReference type="SUPFAM" id="SSF51735">
    <property type="entry name" value="NAD(P)-binding Rossmann-fold domains"/>
    <property type="match status" value="1"/>
</dbReference>
<evidence type="ECO:0000313" key="4">
    <source>
        <dbReference type="EMBL" id="CEO52769.1"/>
    </source>
</evidence>
<dbReference type="Gene3D" id="3.40.50.720">
    <property type="entry name" value="NAD(P)-binding Rossmann-like Domain"/>
    <property type="match status" value="1"/>
</dbReference>
<dbReference type="GO" id="GO:0016491">
    <property type="term" value="F:oxidoreductase activity"/>
    <property type="evidence" value="ECO:0007669"/>
    <property type="project" value="UniProtKB-KW"/>
</dbReference>
<organism evidence="4">
    <name type="scientific">Bionectria ochroleuca</name>
    <name type="common">Gliocladium roseum</name>
    <dbReference type="NCBI Taxonomy" id="29856"/>
    <lineage>
        <taxon>Eukaryota</taxon>
        <taxon>Fungi</taxon>
        <taxon>Dikarya</taxon>
        <taxon>Ascomycota</taxon>
        <taxon>Pezizomycotina</taxon>
        <taxon>Sordariomycetes</taxon>
        <taxon>Hypocreomycetidae</taxon>
        <taxon>Hypocreales</taxon>
        <taxon>Bionectriaceae</taxon>
        <taxon>Clonostachys</taxon>
    </lineage>
</organism>
<dbReference type="Pfam" id="PF05368">
    <property type="entry name" value="NmrA"/>
    <property type="match status" value="1"/>
</dbReference>
<proteinExistence type="predicted"/>
<dbReference type="PANTHER" id="PTHR47706:SF7">
    <property type="entry name" value="CIPA-LIKE, PUTATIVE (AFU_ORTHOLOGUE AFUA_1G01630)-RELATED"/>
    <property type="match status" value="1"/>
</dbReference>